<dbReference type="GO" id="GO:0009451">
    <property type="term" value="P:RNA modification"/>
    <property type="evidence" value="ECO:0007669"/>
    <property type="project" value="InterPro"/>
</dbReference>
<evidence type="ECO:0000256" key="3">
    <source>
        <dbReference type="PROSITE-ProRule" id="PRU00708"/>
    </source>
</evidence>
<dbReference type="EnsemblPlants" id="OPUNC10G17340.1">
    <property type="protein sequence ID" value="OPUNC10G17340.1"/>
    <property type="gene ID" value="OPUNC10G17340"/>
</dbReference>
<dbReference type="GO" id="GO:0003723">
    <property type="term" value="F:RNA binding"/>
    <property type="evidence" value="ECO:0007669"/>
    <property type="project" value="InterPro"/>
</dbReference>
<dbReference type="Gramene" id="OPUNC10G17340.1">
    <property type="protein sequence ID" value="OPUNC10G17340.1"/>
    <property type="gene ID" value="OPUNC10G17340"/>
</dbReference>
<reference evidence="6" key="2">
    <citation type="submission" date="2018-05" db="EMBL/GenBank/DDBJ databases">
        <title>OpunRS2 (Oryza punctata Reference Sequence Version 2).</title>
        <authorList>
            <person name="Zhang J."/>
            <person name="Kudrna D."/>
            <person name="Lee S."/>
            <person name="Talag J."/>
            <person name="Welchert J."/>
            <person name="Wing R.A."/>
        </authorList>
    </citation>
    <scope>NUCLEOTIDE SEQUENCE [LARGE SCALE GENOMIC DNA]</scope>
</reference>
<dbReference type="Gene3D" id="1.25.40.10">
    <property type="entry name" value="Tetratricopeptide repeat domain"/>
    <property type="match status" value="3"/>
</dbReference>
<feature type="coiled-coil region" evidence="4">
    <location>
        <begin position="5"/>
        <end position="32"/>
    </location>
</feature>
<evidence type="ECO:0000256" key="4">
    <source>
        <dbReference type="SAM" id="Coils"/>
    </source>
</evidence>
<evidence type="ECO:0008006" key="8">
    <source>
        <dbReference type="Google" id="ProtNLM"/>
    </source>
</evidence>
<evidence type="ECO:0000313" key="7">
    <source>
        <dbReference type="Proteomes" id="UP000026962"/>
    </source>
</evidence>
<dbReference type="PANTHER" id="PTHR47926:SF465">
    <property type="entry name" value="PENTATRICOPEPTIDE REPEAT (PPR-LIKE) SUPERFAMILY PROTEIN"/>
    <property type="match status" value="1"/>
</dbReference>
<dbReference type="GO" id="GO:0099402">
    <property type="term" value="P:plant organ development"/>
    <property type="evidence" value="ECO:0007669"/>
    <property type="project" value="UniProtKB-ARBA"/>
</dbReference>
<dbReference type="InterPro" id="IPR002885">
    <property type="entry name" value="PPR_rpt"/>
</dbReference>
<dbReference type="OMA" id="AISWVEI"/>
<keyword evidence="1" id="KW-0677">Repeat</keyword>
<dbReference type="InterPro" id="IPR029159">
    <property type="entry name" value="CA109-like"/>
</dbReference>
<evidence type="ECO:0000256" key="5">
    <source>
        <dbReference type="SAM" id="MobiDB-lite"/>
    </source>
</evidence>
<evidence type="ECO:0000256" key="2">
    <source>
        <dbReference type="ARBA" id="ARBA00022946"/>
    </source>
</evidence>
<dbReference type="STRING" id="4537.A0A0E0MAW6"/>
<name>A0A0E0MAW6_ORYPU</name>
<keyword evidence="7" id="KW-1185">Reference proteome</keyword>
<dbReference type="FunFam" id="1.25.40.10:FF:000158">
    <property type="entry name" value="pentatricopeptide repeat-containing protein At2g33680"/>
    <property type="match status" value="1"/>
</dbReference>
<dbReference type="Pfam" id="PF15011">
    <property type="entry name" value="CA109-like"/>
    <property type="match status" value="1"/>
</dbReference>
<proteinExistence type="predicted"/>
<feature type="compositionally biased region" description="Pro residues" evidence="5">
    <location>
        <begin position="166"/>
        <end position="184"/>
    </location>
</feature>
<accession>A0A0E0MAW6</accession>
<dbReference type="NCBIfam" id="TIGR00756">
    <property type="entry name" value="PPR"/>
    <property type="match status" value="3"/>
</dbReference>
<feature type="repeat" description="PPR" evidence="3">
    <location>
        <begin position="599"/>
        <end position="634"/>
    </location>
</feature>
<dbReference type="Proteomes" id="UP000026962">
    <property type="component" value="Chromosome 10"/>
</dbReference>
<dbReference type="eggNOG" id="KOG4197">
    <property type="taxonomic scope" value="Eukaryota"/>
</dbReference>
<feature type="repeat" description="PPR" evidence="3">
    <location>
        <begin position="462"/>
        <end position="496"/>
    </location>
</feature>
<feature type="region of interest" description="Disordered" evidence="5">
    <location>
        <begin position="165"/>
        <end position="186"/>
    </location>
</feature>
<dbReference type="Pfam" id="PF13041">
    <property type="entry name" value="PPR_2"/>
    <property type="match status" value="2"/>
</dbReference>
<dbReference type="InterPro" id="IPR011990">
    <property type="entry name" value="TPR-like_helical_dom_sf"/>
</dbReference>
<dbReference type="InterPro" id="IPR046960">
    <property type="entry name" value="PPR_At4g14850-like_plant"/>
</dbReference>
<dbReference type="PANTHER" id="PTHR47926">
    <property type="entry name" value="PENTATRICOPEPTIDE REPEAT-CONTAINING PROTEIN"/>
    <property type="match status" value="1"/>
</dbReference>
<dbReference type="PROSITE" id="PS51375">
    <property type="entry name" value="PPR"/>
    <property type="match status" value="2"/>
</dbReference>
<dbReference type="HOGENOM" id="CLU_002706_0_2_1"/>
<evidence type="ECO:0000256" key="1">
    <source>
        <dbReference type="ARBA" id="ARBA00022737"/>
    </source>
</evidence>
<evidence type="ECO:0000313" key="6">
    <source>
        <dbReference type="EnsemblPlants" id="OPUNC10G17340.1"/>
    </source>
</evidence>
<protein>
    <recommendedName>
        <fullName evidence="8">Pentatricopeptide repeat-containing protein</fullName>
    </recommendedName>
</protein>
<dbReference type="Pfam" id="PF01535">
    <property type="entry name" value="PPR"/>
    <property type="match status" value="1"/>
</dbReference>
<keyword evidence="4" id="KW-0175">Coiled coil</keyword>
<organism evidence="6">
    <name type="scientific">Oryza punctata</name>
    <name type="common">Red rice</name>
    <dbReference type="NCBI Taxonomy" id="4537"/>
    <lineage>
        <taxon>Eukaryota</taxon>
        <taxon>Viridiplantae</taxon>
        <taxon>Streptophyta</taxon>
        <taxon>Embryophyta</taxon>
        <taxon>Tracheophyta</taxon>
        <taxon>Spermatophyta</taxon>
        <taxon>Magnoliopsida</taxon>
        <taxon>Liliopsida</taxon>
        <taxon>Poales</taxon>
        <taxon>Poaceae</taxon>
        <taxon>BOP clade</taxon>
        <taxon>Oryzoideae</taxon>
        <taxon>Oryzeae</taxon>
        <taxon>Oryzinae</taxon>
        <taxon>Oryza</taxon>
    </lineage>
</organism>
<sequence>MEALVRRVQQRVRKAREEMERWDDLNSRLLSQFANATAIVARLPVLEEVKNYGVLRCVPSIREDLLGKQMKSLEIIFVSMRETVEEFNSITRSLHKALRDTNQMVCTKIISHLFSDMDEQMKSVDVLARLLLEALCPGVLGMLLTSLCFDVLACPDGQMWHEIASPPRPMSLPAGSPPPPPSPTSPSYTGLLAALHRSIAGGHAAAAVSLLPELSRTGLRPPFALLSSLARLLLLRRATTPCFASLAGRLLLYVRLAGLKRLVPCSTQLANHLLSLNFHLRRPRDARRLFARMPRPDVCSYNAMLAGYARLALAAPAAEVFAAMPHRDLLSYNATVLALAGGGEMQKAVALYSELRSTSTSLGYSDQTFLALLVGCEKLMDRELARQLHAHLIHHGFLSDVNIASSLVDVYTKCVCIADAEDLFNETPVKSVQMWTTIVCGYAEDGQLTTARLLFDQMPERNILSWNALMEGYVRHGQEAEALTIFQRLIKEGVHPDQDTFHSCFRACAAVCALKCGQQIHGRLLRTGFYPNVMILSSLIDMYSRCGYLADARQVFSLTVQEKYTLLWNALLGALCHHGHGQEVIGSFVQMIRERRKPDANTFLTVLKACCHCNLIEEGMGFFELMIERYGIVPAEDHYVCLVDLFSRSSAHDKMVEVIKTSPFLFRKQIWEKLAGNCIIHGNSELLKQIEEHLAELANPKINE</sequence>
<keyword evidence="2" id="KW-0809">Transit peptide</keyword>
<dbReference type="AlphaFoldDB" id="A0A0E0MAW6"/>
<reference evidence="6" key="1">
    <citation type="submission" date="2015-04" db="UniProtKB">
        <authorList>
            <consortium name="EnsemblPlants"/>
        </authorList>
    </citation>
    <scope>IDENTIFICATION</scope>
</reference>